<feature type="compositionally biased region" description="Basic and acidic residues" evidence="1">
    <location>
        <begin position="135"/>
        <end position="144"/>
    </location>
</feature>
<protein>
    <submittedName>
        <fullName evidence="2">Uncharacterized protein</fullName>
    </submittedName>
</protein>
<evidence type="ECO:0000313" key="2">
    <source>
        <dbReference type="EnsemblMetazoa" id="XP_044316049.1"/>
    </source>
</evidence>
<evidence type="ECO:0000256" key="1">
    <source>
        <dbReference type="SAM" id="MobiDB-lite"/>
    </source>
</evidence>
<dbReference type="GeneID" id="108049552"/>
<feature type="region of interest" description="Disordered" evidence="1">
    <location>
        <begin position="212"/>
        <end position="239"/>
    </location>
</feature>
<accession>A0ABM5JB50</accession>
<feature type="compositionally biased region" description="Basic and acidic residues" evidence="1">
    <location>
        <begin position="26"/>
        <end position="56"/>
    </location>
</feature>
<feature type="compositionally biased region" description="Basic and acidic residues" evidence="1">
    <location>
        <begin position="165"/>
        <end position="176"/>
    </location>
</feature>
<evidence type="ECO:0000313" key="3">
    <source>
        <dbReference type="Proteomes" id="UP001652680"/>
    </source>
</evidence>
<reference evidence="3" key="1">
    <citation type="journal article" date="2021" name="Elife">
        <title>Highly contiguous assemblies of 101 drosophilid genomes.</title>
        <authorList>
            <person name="Kim B.Y."/>
            <person name="Wang J.R."/>
            <person name="Miller D.E."/>
            <person name="Barmina O."/>
            <person name="Delaney E."/>
            <person name="Thompson A."/>
            <person name="Comeault A.A."/>
            <person name="Peede D."/>
            <person name="D'Agostino E.R."/>
            <person name="Pelaez J."/>
            <person name="Aguilar J.M."/>
            <person name="Haji D."/>
            <person name="Matsunaga T."/>
            <person name="Armstrong E.E."/>
            <person name="Zych M."/>
            <person name="Ogawa Y."/>
            <person name="Stamenkovic-Radak M."/>
            <person name="Jelic M."/>
            <person name="Veselinovic M.S."/>
            <person name="Tanaskovic M."/>
            <person name="Eric P."/>
            <person name="Gao J.J."/>
            <person name="Katoh T.K."/>
            <person name="Toda M.J."/>
            <person name="Watabe H."/>
            <person name="Watada M."/>
            <person name="Davis J.S."/>
            <person name="Moyle L.C."/>
            <person name="Manoli G."/>
            <person name="Bertolini E."/>
            <person name="Kostal V."/>
            <person name="Hawley R.S."/>
            <person name="Takahashi A."/>
            <person name="Jones C.D."/>
            <person name="Price D.K."/>
            <person name="Whiteman N."/>
            <person name="Kopp A."/>
            <person name="Matute D.R."/>
            <person name="Petrov D.A."/>
        </authorList>
    </citation>
    <scope>NUCLEOTIDE SEQUENCE [LARGE SCALE GENOMIC DNA]</scope>
</reference>
<feature type="region of interest" description="Disordered" evidence="1">
    <location>
        <begin position="159"/>
        <end position="189"/>
    </location>
</feature>
<dbReference type="EnsemblMetazoa" id="XM_044460114.1">
    <property type="protein sequence ID" value="XP_044316049.1"/>
    <property type="gene ID" value="LOC108049552"/>
</dbReference>
<dbReference type="RefSeq" id="XP_044316049.1">
    <property type="nucleotide sequence ID" value="XM_044460114.1"/>
</dbReference>
<proteinExistence type="predicted"/>
<sequence length="377" mass="43091">MDKSNKYRNELRGHFYGSKNPSPLNENKDQGVRGHQDVESRSRYERNSPLHQARPDNYRDHIKCQCQDHRCSHGHRLYRTPDPLSRKHCHNDCQQPQQHQLNPHQRSNPRIVNEPSPRYSPKPRNCKLPFTHTTRNRDPANEKGGGDCLLYKNLTFGGPPSSISEHGDGEVGEKKQATRCSHQHHKKESHNYLDAVQAHCQAVGDRFQRKFPFSSDESTSKESKSKPSQNTVISAKSGDDLRAAVRSQIEMQAELDEFALEVKDKRGDALSGGKNNAKSRKSRIPNPDLQSEEVVAVVVEPQLNIADPDDLQVADFSVSADDIVSAKVIDPMIRKIQRMYLNTLKEEMHLMEYLEKVPKLVSEVYKREAAEKEQRKH</sequence>
<feature type="region of interest" description="Disordered" evidence="1">
    <location>
        <begin position="1"/>
        <end position="56"/>
    </location>
</feature>
<name>A0ABM5JB50_DRORH</name>
<feature type="region of interest" description="Disordered" evidence="1">
    <location>
        <begin position="82"/>
        <end position="144"/>
    </location>
</feature>
<feature type="compositionally biased region" description="Low complexity" evidence="1">
    <location>
        <begin position="92"/>
        <end position="105"/>
    </location>
</feature>
<feature type="compositionally biased region" description="Basic and acidic residues" evidence="1">
    <location>
        <begin position="1"/>
        <end position="13"/>
    </location>
</feature>
<keyword evidence="3" id="KW-1185">Reference proteome</keyword>
<reference evidence="2" key="2">
    <citation type="submission" date="2025-05" db="UniProtKB">
        <authorList>
            <consortium name="EnsemblMetazoa"/>
        </authorList>
    </citation>
    <scope>IDENTIFICATION</scope>
</reference>
<organism evidence="2 3">
    <name type="scientific">Drosophila rhopaloa</name>
    <name type="common">Fruit fly</name>
    <dbReference type="NCBI Taxonomy" id="1041015"/>
    <lineage>
        <taxon>Eukaryota</taxon>
        <taxon>Metazoa</taxon>
        <taxon>Ecdysozoa</taxon>
        <taxon>Arthropoda</taxon>
        <taxon>Hexapoda</taxon>
        <taxon>Insecta</taxon>
        <taxon>Pterygota</taxon>
        <taxon>Neoptera</taxon>
        <taxon>Endopterygota</taxon>
        <taxon>Diptera</taxon>
        <taxon>Brachycera</taxon>
        <taxon>Muscomorpha</taxon>
        <taxon>Ephydroidea</taxon>
        <taxon>Drosophilidae</taxon>
        <taxon>Drosophila</taxon>
        <taxon>Sophophora</taxon>
    </lineage>
</organism>
<dbReference type="Proteomes" id="UP001652680">
    <property type="component" value="Unassembled WGS sequence"/>
</dbReference>